<proteinExistence type="predicted"/>
<feature type="signal peptide" evidence="2">
    <location>
        <begin position="1"/>
        <end position="20"/>
    </location>
</feature>
<dbReference type="EMBL" id="LT629690">
    <property type="protein sequence ID" value="SDF94839.1"/>
    <property type="molecule type" value="Genomic_DNA"/>
</dbReference>
<dbReference type="RefSeq" id="WP_083346535.1">
    <property type="nucleotide sequence ID" value="NZ_LT629690.1"/>
</dbReference>
<keyword evidence="2" id="KW-0732">Signal</keyword>
<reference evidence="3 4" key="1">
    <citation type="submission" date="2016-10" db="EMBL/GenBank/DDBJ databases">
        <authorList>
            <person name="de Groot N.N."/>
        </authorList>
    </citation>
    <scope>NUCLEOTIDE SEQUENCE [LARGE SCALE GENOMIC DNA]</scope>
    <source>
        <strain evidence="3 4">GAS232</strain>
    </source>
</reference>
<keyword evidence="1" id="KW-0472">Membrane</keyword>
<evidence type="ECO:0000256" key="2">
    <source>
        <dbReference type="SAM" id="SignalP"/>
    </source>
</evidence>
<feature type="transmembrane region" description="Helical" evidence="1">
    <location>
        <begin position="143"/>
        <end position="165"/>
    </location>
</feature>
<name>A0A1G7QA98_9BACT</name>
<gene>
    <name evidence="3" type="ORF">SAMN05444167_3793</name>
</gene>
<feature type="chain" id="PRO_5009242430" description="Secreted protein" evidence="2">
    <location>
        <begin position="21"/>
        <end position="493"/>
    </location>
</feature>
<protein>
    <recommendedName>
        <fullName evidence="5">Secreted protein</fullName>
    </recommendedName>
</protein>
<sequence>MRRIILLLFICVGFALPARAHVGSKDVFEQVQAGPYKLYVTVRPPDVIPGVAVVEVRVSGDAVPDTLRVTPVPMTGDASKHPPAPDTLKVSTADAKFFTGSVWLMAPGSWKVSLQADGHAGSGSAGVPVPAVALQMLRMNRSIGILLGCLGFLLVVGVAAIVAAAARESRLVPGEEPSSNNNRRAWMAGGATLTIAVMAVWLGAKWWNVEAADYAEGVYHPLSLTPTLQGDNLDLAIGTDATTDQHWRRKNTDLVPDHGHLMHLYAIREPGMDAVFHLHPAPAGNGELKMALPAVPAGHYRLFADIVHRSGLPETLTSTLDIPTDFHGGALATEDASAAPAPISAGELGQQFHLPDGYTMVWDKPASLKSGEAATFRFHLQDANGKPATDVVPYLGMAGHAAFVRDDFSTFAHTHPEGSAPMQSMEIANGQSDMAMQNMDSMAGMPGMNMPEAHIAPAVEFPYGFPKPGRYRIFVQMKHGSTVETGVFDADVQ</sequence>
<evidence type="ECO:0000256" key="1">
    <source>
        <dbReference type="SAM" id="Phobius"/>
    </source>
</evidence>
<feature type="transmembrane region" description="Helical" evidence="1">
    <location>
        <begin position="185"/>
        <end position="204"/>
    </location>
</feature>
<dbReference type="AlphaFoldDB" id="A0A1G7QA98"/>
<evidence type="ECO:0000313" key="3">
    <source>
        <dbReference type="EMBL" id="SDF94839.1"/>
    </source>
</evidence>
<keyword evidence="4" id="KW-1185">Reference proteome</keyword>
<keyword evidence="1" id="KW-0812">Transmembrane</keyword>
<evidence type="ECO:0008006" key="5">
    <source>
        <dbReference type="Google" id="ProtNLM"/>
    </source>
</evidence>
<dbReference type="OrthoDB" id="128043at2"/>
<evidence type="ECO:0000313" key="4">
    <source>
        <dbReference type="Proteomes" id="UP000182427"/>
    </source>
</evidence>
<organism evidence="3 4">
    <name type="scientific">Terriglobus roseus</name>
    <dbReference type="NCBI Taxonomy" id="392734"/>
    <lineage>
        <taxon>Bacteria</taxon>
        <taxon>Pseudomonadati</taxon>
        <taxon>Acidobacteriota</taxon>
        <taxon>Terriglobia</taxon>
        <taxon>Terriglobales</taxon>
        <taxon>Acidobacteriaceae</taxon>
        <taxon>Terriglobus</taxon>
    </lineage>
</organism>
<dbReference type="Proteomes" id="UP000182427">
    <property type="component" value="Chromosome I"/>
</dbReference>
<accession>A0A1G7QA98</accession>
<keyword evidence="1" id="KW-1133">Transmembrane helix</keyword>